<keyword evidence="2 3" id="KW-0378">Hydrolase</keyword>
<dbReference type="GO" id="GO:0004081">
    <property type="term" value="F:bis(5'-nucleosyl)-tetraphosphatase (asymmetrical) activity"/>
    <property type="evidence" value="ECO:0007669"/>
    <property type="project" value="TreeGrafter"/>
</dbReference>
<dbReference type="InterPro" id="IPR000086">
    <property type="entry name" value="NUDIX_hydrolase_dom"/>
</dbReference>
<sequence>MSARTARRSAGIVLYRVVSGAPQVLLGHMGGPFWARRDAGAWTIPKGEYDPGETPEAAARREFGEELGVPPPEGGLVPLGEVRQSGGKIVTAFALHGDLDLDAVVPGTFALEWPKGSGIVREYPELDRVDWFDLDRARDAVVVAQRVFLDRLEERLA</sequence>
<keyword evidence="6" id="KW-1185">Reference proteome</keyword>
<evidence type="ECO:0000313" key="5">
    <source>
        <dbReference type="EMBL" id="EHY87201.1"/>
    </source>
</evidence>
<dbReference type="Proteomes" id="UP000004705">
    <property type="component" value="Chromosome"/>
</dbReference>
<dbReference type="RefSeq" id="WP_005437826.1">
    <property type="nucleotide sequence ID" value="NZ_CM001466.1"/>
</dbReference>
<evidence type="ECO:0000256" key="3">
    <source>
        <dbReference type="RuleBase" id="RU003476"/>
    </source>
</evidence>
<dbReference type="GO" id="GO:0006754">
    <property type="term" value="P:ATP biosynthetic process"/>
    <property type="evidence" value="ECO:0007669"/>
    <property type="project" value="TreeGrafter"/>
</dbReference>
<gene>
    <name evidence="5" type="ORF">SacazDRAFT_00214</name>
</gene>
<dbReference type="PANTHER" id="PTHR21340:SF7">
    <property type="entry name" value="NUDIX HYDROLASE DOMAIN-CONTAINING PROTEIN"/>
    <property type="match status" value="1"/>
</dbReference>
<dbReference type="GO" id="GO:0006167">
    <property type="term" value="P:AMP biosynthetic process"/>
    <property type="evidence" value="ECO:0007669"/>
    <property type="project" value="TreeGrafter"/>
</dbReference>
<dbReference type="InterPro" id="IPR020084">
    <property type="entry name" value="NUDIX_hydrolase_CS"/>
</dbReference>
<dbReference type="PRINTS" id="PR00502">
    <property type="entry name" value="NUDIXFAMILY"/>
</dbReference>
<organism evidence="5 6">
    <name type="scientific">Saccharomonospora azurea NA-128</name>
    <dbReference type="NCBI Taxonomy" id="882081"/>
    <lineage>
        <taxon>Bacteria</taxon>
        <taxon>Bacillati</taxon>
        <taxon>Actinomycetota</taxon>
        <taxon>Actinomycetes</taxon>
        <taxon>Pseudonocardiales</taxon>
        <taxon>Pseudonocardiaceae</taxon>
        <taxon>Saccharomonospora</taxon>
    </lineage>
</organism>
<dbReference type="CDD" id="cd04662">
    <property type="entry name" value="NUDIX_Hydrolase"/>
    <property type="match status" value="1"/>
</dbReference>
<dbReference type="PROSITE" id="PS00893">
    <property type="entry name" value="NUDIX_BOX"/>
    <property type="match status" value="1"/>
</dbReference>
<dbReference type="Gene3D" id="3.90.79.10">
    <property type="entry name" value="Nucleoside Triphosphate Pyrophosphohydrolase"/>
    <property type="match status" value="1"/>
</dbReference>
<dbReference type="InterPro" id="IPR015797">
    <property type="entry name" value="NUDIX_hydrolase-like_dom_sf"/>
</dbReference>
<protein>
    <submittedName>
        <fullName evidence="5">NTP pyrophosphohydrolase</fullName>
    </submittedName>
</protein>
<dbReference type="PANTHER" id="PTHR21340">
    <property type="entry name" value="DIADENOSINE 5,5-P1,P4-TETRAPHOSPHATE PYROPHOSPHOHYDROLASE MUTT"/>
    <property type="match status" value="1"/>
</dbReference>
<dbReference type="HOGENOM" id="CLU_118065_0_0_11"/>
<dbReference type="EMBL" id="CM001466">
    <property type="protein sequence ID" value="EHY87201.1"/>
    <property type="molecule type" value="Genomic_DNA"/>
</dbReference>
<reference evidence="5 6" key="1">
    <citation type="journal article" date="2012" name="Stand. Genomic Sci.">
        <title>Genome sequence of the soil bacterium Saccharomonospora azurea type strain (NA-128(T)).</title>
        <authorList>
            <person name="Klenk H.P."/>
            <person name="Held B."/>
            <person name="Lucas S."/>
            <person name="Lapidus A."/>
            <person name="Copeland A."/>
            <person name="Hammon N."/>
            <person name="Pitluck S."/>
            <person name="Goodwin L.A."/>
            <person name="Han C."/>
            <person name="Tapia R."/>
            <person name="Brambilla E.M."/>
            <person name="Potter G."/>
            <person name="Land M."/>
            <person name="Ivanova N."/>
            <person name="Rohde M."/>
            <person name="Goker M."/>
            <person name="Detter J.C."/>
            <person name="Kyrpides N.C."/>
            <person name="Woyke T."/>
        </authorList>
    </citation>
    <scope>NUCLEOTIDE SEQUENCE [LARGE SCALE GENOMIC DNA]</scope>
    <source>
        <strain evidence="5 6">NA-128</strain>
    </source>
</reference>
<dbReference type="AlphaFoldDB" id="H8G641"/>
<dbReference type="InterPro" id="IPR051325">
    <property type="entry name" value="Nudix_hydrolase_domain"/>
</dbReference>
<evidence type="ECO:0000259" key="4">
    <source>
        <dbReference type="PROSITE" id="PS51462"/>
    </source>
</evidence>
<dbReference type="InterPro" id="IPR020476">
    <property type="entry name" value="Nudix_hydrolase"/>
</dbReference>
<dbReference type="SUPFAM" id="SSF55811">
    <property type="entry name" value="Nudix"/>
    <property type="match status" value="1"/>
</dbReference>
<proteinExistence type="inferred from homology"/>
<accession>H8G641</accession>
<dbReference type="OrthoDB" id="954553at2"/>
<evidence type="ECO:0000256" key="1">
    <source>
        <dbReference type="ARBA" id="ARBA00005582"/>
    </source>
</evidence>
<dbReference type="Pfam" id="PF00293">
    <property type="entry name" value="NUDIX"/>
    <property type="match status" value="1"/>
</dbReference>
<dbReference type="PROSITE" id="PS51462">
    <property type="entry name" value="NUDIX"/>
    <property type="match status" value="1"/>
</dbReference>
<comment type="similarity">
    <text evidence="1 3">Belongs to the Nudix hydrolase family.</text>
</comment>
<evidence type="ECO:0000256" key="2">
    <source>
        <dbReference type="ARBA" id="ARBA00022801"/>
    </source>
</evidence>
<evidence type="ECO:0000313" key="6">
    <source>
        <dbReference type="Proteomes" id="UP000004705"/>
    </source>
</evidence>
<name>H8G641_9PSEU</name>
<feature type="domain" description="Nudix hydrolase" evidence="4">
    <location>
        <begin position="5"/>
        <end position="154"/>
    </location>
</feature>